<organism evidence="1 2">
    <name type="scientific">Macrosiphum euphorbiae</name>
    <name type="common">potato aphid</name>
    <dbReference type="NCBI Taxonomy" id="13131"/>
    <lineage>
        <taxon>Eukaryota</taxon>
        <taxon>Metazoa</taxon>
        <taxon>Ecdysozoa</taxon>
        <taxon>Arthropoda</taxon>
        <taxon>Hexapoda</taxon>
        <taxon>Insecta</taxon>
        <taxon>Pterygota</taxon>
        <taxon>Neoptera</taxon>
        <taxon>Paraneoptera</taxon>
        <taxon>Hemiptera</taxon>
        <taxon>Sternorrhyncha</taxon>
        <taxon>Aphidomorpha</taxon>
        <taxon>Aphidoidea</taxon>
        <taxon>Aphididae</taxon>
        <taxon>Macrosiphini</taxon>
        <taxon>Macrosiphum</taxon>
    </lineage>
</organism>
<dbReference type="Proteomes" id="UP001160148">
    <property type="component" value="Unassembled WGS sequence"/>
</dbReference>
<dbReference type="AlphaFoldDB" id="A0AAV0W1V6"/>
<protein>
    <submittedName>
        <fullName evidence="1">Uncharacterized protein</fullName>
    </submittedName>
</protein>
<accession>A0AAV0W1V6</accession>
<evidence type="ECO:0000313" key="2">
    <source>
        <dbReference type="Proteomes" id="UP001160148"/>
    </source>
</evidence>
<gene>
    <name evidence="1" type="ORF">MEUPH1_LOCUS6307</name>
</gene>
<name>A0AAV0W1V6_9HEMI</name>
<reference evidence="1 2" key="1">
    <citation type="submission" date="2023-01" db="EMBL/GenBank/DDBJ databases">
        <authorList>
            <person name="Whitehead M."/>
        </authorList>
    </citation>
    <scope>NUCLEOTIDE SEQUENCE [LARGE SCALE GENOMIC DNA]</scope>
</reference>
<proteinExistence type="predicted"/>
<sequence length="93" mass="10899">MGQSLAVFYPNIFHVTIVAHMFNRVSEKVREMYPDIIKLINNKKKVFLKSPYHVQECKEILPDIPLPPEPILTRWGKWLEAAIFNYCDIIQGL</sequence>
<dbReference type="EMBL" id="CARXXK010000001">
    <property type="protein sequence ID" value="CAI6349782.1"/>
    <property type="molecule type" value="Genomic_DNA"/>
</dbReference>
<evidence type="ECO:0000313" key="1">
    <source>
        <dbReference type="EMBL" id="CAI6349782.1"/>
    </source>
</evidence>
<keyword evidence="2" id="KW-1185">Reference proteome</keyword>
<comment type="caution">
    <text evidence="1">The sequence shown here is derived from an EMBL/GenBank/DDBJ whole genome shotgun (WGS) entry which is preliminary data.</text>
</comment>